<reference evidence="1 2" key="1">
    <citation type="submission" date="2019-11" db="EMBL/GenBank/DDBJ databases">
        <title>Pedobacter sp. HMF7647 Genome sequencing and assembly.</title>
        <authorList>
            <person name="Kang H."/>
            <person name="Kim H."/>
            <person name="Joh K."/>
        </authorList>
    </citation>
    <scope>NUCLEOTIDE SEQUENCE [LARGE SCALE GENOMIC DNA]</scope>
    <source>
        <strain evidence="1 2">HMF7647</strain>
    </source>
</reference>
<keyword evidence="2" id="KW-1185">Reference proteome</keyword>
<organism evidence="1 2">
    <name type="scientific">Hufsiella arboris</name>
    <dbReference type="NCBI Taxonomy" id="2695275"/>
    <lineage>
        <taxon>Bacteria</taxon>
        <taxon>Pseudomonadati</taxon>
        <taxon>Bacteroidota</taxon>
        <taxon>Sphingobacteriia</taxon>
        <taxon>Sphingobacteriales</taxon>
        <taxon>Sphingobacteriaceae</taxon>
        <taxon>Hufsiella</taxon>
    </lineage>
</organism>
<dbReference type="Gene3D" id="2.60.270.50">
    <property type="match status" value="1"/>
</dbReference>
<dbReference type="InterPro" id="IPR049511">
    <property type="entry name" value="PGH-like_rpt"/>
</dbReference>
<comment type="caution">
    <text evidence="1">The sequence shown here is derived from an EMBL/GenBank/DDBJ whole genome shotgun (WGS) entry which is preliminary data.</text>
</comment>
<dbReference type="RefSeq" id="WP_160843448.1">
    <property type="nucleotide sequence ID" value="NZ_WVHT01000002.1"/>
</dbReference>
<name>A0A7K1Y892_9SPHI</name>
<proteinExistence type="predicted"/>
<dbReference type="AlphaFoldDB" id="A0A7K1Y892"/>
<dbReference type="Pfam" id="PF17660">
    <property type="entry name" value="BTRD1"/>
    <property type="match status" value="5"/>
</dbReference>
<dbReference type="EMBL" id="WVHT01000002">
    <property type="protein sequence ID" value="MXV50268.1"/>
    <property type="molecule type" value="Genomic_DNA"/>
</dbReference>
<evidence type="ECO:0000313" key="2">
    <source>
        <dbReference type="Proteomes" id="UP000466586"/>
    </source>
</evidence>
<gene>
    <name evidence="1" type="ORF">GS399_04735</name>
</gene>
<dbReference type="Proteomes" id="UP000466586">
    <property type="component" value="Unassembled WGS sequence"/>
</dbReference>
<accession>A0A7K1Y892</accession>
<evidence type="ECO:0000313" key="1">
    <source>
        <dbReference type="EMBL" id="MXV50268.1"/>
    </source>
</evidence>
<sequence length="409" mass="46016">MAARSTHVFFQNRTRTNVALELVQQDLDHGVWSIRPGDLVGFSDEWESESNGFLTGTEGTVSFIIPAAEFGTHTPQMKVVMHWDNPFVGSNSYSCSVEPAGDTEGNGFSVGFFGNKRMENDAEVTFVLLSGKCSINPDNGEIACTQAGGLSSPPDGGLYTGIWQLKEGAPWQARHGMTSTQYQQIFIQMLNTGFRLVHVSGYDINGIDRYAAIWEQREGPPFEARHGLSAAEYQQAFDQLISEGYKLVKVSGYQLNNSDHYAAIWEQVDSNPWQARHALTADQYQKVFDELLNQGFRLIHISGYAVGGQDFYAGIWEQIPGAEWQARHRLTADQYQQTFDQMLADGFGLRQVCGYKVGDVDFYAAIWDKPLDIPWQARHRLDSTKYQQTFNELLRQGFRLVDVSGYPER</sequence>
<protein>
    <submittedName>
        <fullName evidence="1">Uncharacterized protein</fullName>
    </submittedName>
</protein>